<evidence type="ECO:0000313" key="2">
    <source>
        <dbReference type="EMBL" id="ABM98446.2"/>
    </source>
</evidence>
<feature type="compositionally biased region" description="Basic and acidic residues" evidence="1">
    <location>
        <begin position="32"/>
        <end position="41"/>
    </location>
</feature>
<dbReference type="HOGENOM" id="CLU_3023167_0_0_4"/>
<proteinExistence type="predicted"/>
<accession>A2S1N3</accession>
<dbReference type="Proteomes" id="UP000002283">
    <property type="component" value="Chromosome II"/>
</dbReference>
<sequence>MYISFSRSPSLPSIVNRIIGFRPKGRIGQDLRRRAGIRLDGRNVPPGGVPRHEQA</sequence>
<evidence type="ECO:0000256" key="1">
    <source>
        <dbReference type="SAM" id="MobiDB-lite"/>
    </source>
</evidence>
<name>A2S1N3_BURM9</name>
<organism evidence="2 3">
    <name type="scientific">Burkholderia mallei (strain NCTC 10229)</name>
    <dbReference type="NCBI Taxonomy" id="412022"/>
    <lineage>
        <taxon>Bacteria</taxon>
        <taxon>Pseudomonadati</taxon>
        <taxon>Pseudomonadota</taxon>
        <taxon>Betaproteobacteria</taxon>
        <taxon>Burkholderiales</taxon>
        <taxon>Burkholderiaceae</taxon>
        <taxon>Burkholderia</taxon>
        <taxon>pseudomallei group</taxon>
    </lineage>
</organism>
<dbReference type="KEGG" id="bml:BMA10229_2056"/>
<gene>
    <name evidence="2" type="ordered locus">BMA10229_2056</name>
</gene>
<evidence type="ECO:0000313" key="3">
    <source>
        <dbReference type="Proteomes" id="UP000002283"/>
    </source>
</evidence>
<feature type="region of interest" description="Disordered" evidence="1">
    <location>
        <begin position="32"/>
        <end position="55"/>
    </location>
</feature>
<reference evidence="2 3" key="1">
    <citation type="submission" date="2007-01" db="EMBL/GenBank/DDBJ databases">
        <authorList>
            <person name="DeShazer D."/>
            <person name="Woods D.E."/>
            <person name="Nierman W.C."/>
        </authorList>
    </citation>
    <scope>NUCLEOTIDE SEQUENCE [LARGE SCALE GENOMIC DNA]</scope>
    <source>
        <strain evidence="2 3">NCTC 10229</strain>
    </source>
</reference>
<protein>
    <submittedName>
        <fullName evidence="2">Uncharacterized protein</fullName>
    </submittedName>
</protein>
<dbReference type="EMBL" id="CP000545">
    <property type="protein sequence ID" value="ABM98446.2"/>
    <property type="molecule type" value="Genomic_DNA"/>
</dbReference>
<dbReference type="AlphaFoldDB" id="A2S1N3"/>